<keyword evidence="3" id="KW-1185">Reference proteome</keyword>
<gene>
    <name evidence="2" type="ORF">O3M35_000919</name>
</gene>
<dbReference type="EMBL" id="JAPXFL010000001">
    <property type="protein sequence ID" value="KAK9512516.1"/>
    <property type="molecule type" value="Genomic_DNA"/>
</dbReference>
<sequence>MGDLREEFVFLSFESVASLIEEGSLFAHPFSLISSLPSPASLDNDESIIDNRNLENKSPFDLLLASRLAAEILQEPFLRKEKKDNNKGIGRNKEPKAIAEDKEEPKDVMEIWNKPYGWFFLPGEKIPLVQ</sequence>
<evidence type="ECO:0000313" key="2">
    <source>
        <dbReference type="EMBL" id="KAK9512516.1"/>
    </source>
</evidence>
<accession>A0AAW1DPF2</accession>
<dbReference type="Proteomes" id="UP001461498">
    <property type="component" value="Unassembled WGS sequence"/>
</dbReference>
<organism evidence="2 3">
    <name type="scientific">Rhynocoris fuscipes</name>
    <dbReference type="NCBI Taxonomy" id="488301"/>
    <lineage>
        <taxon>Eukaryota</taxon>
        <taxon>Metazoa</taxon>
        <taxon>Ecdysozoa</taxon>
        <taxon>Arthropoda</taxon>
        <taxon>Hexapoda</taxon>
        <taxon>Insecta</taxon>
        <taxon>Pterygota</taxon>
        <taxon>Neoptera</taxon>
        <taxon>Paraneoptera</taxon>
        <taxon>Hemiptera</taxon>
        <taxon>Heteroptera</taxon>
        <taxon>Panheteroptera</taxon>
        <taxon>Cimicomorpha</taxon>
        <taxon>Reduviidae</taxon>
        <taxon>Harpactorinae</taxon>
        <taxon>Harpactorini</taxon>
        <taxon>Rhynocoris</taxon>
    </lineage>
</organism>
<name>A0AAW1DPF2_9HEMI</name>
<protein>
    <submittedName>
        <fullName evidence="2">Uncharacterized protein</fullName>
    </submittedName>
</protein>
<evidence type="ECO:0000256" key="1">
    <source>
        <dbReference type="SAM" id="MobiDB-lite"/>
    </source>
</evidence>
<reference evidence="2 3" key="1">
    <citation type="submission" date="2022-12" db="EMBL/GenBank/DDBJ databases">
        <title>Chromosome-level genome assembly of true bugs.</title>
        <authorList>
            <person name="Ma L."/>
            <person name="Li H."/>
        </authorList>
    </citation>
    <scope>NUCLEOTIDE SEQUENCE [LARGE SCALE GENOMIC DNA]</scope>
    <source>
        <strain evidence="2">Lab_2022b</strain>
    </source>
</reference>
<comment type="caution">
    <text evidence="2">The sequence shown here is derived from an EMBL/GenBank/DDBJ whole genome shotgun (WGS) entry which is preliminary data.</text>
</comment>
<proteinExistence type="predicted"/>
<dbReference type="AlphaFoldDB" id="A0AAW1DPF2"/>
<feature type="region of interest" description="Disordered" evidence="1">
    <location>
        <begin position="83"/>
        <end position="104"/>
    </location>
</feature>
<evidence type="ECO:0000313" key="3">
    <source>
        <dbReference type="Proteomes" id="UP001461498"/>
    </source>
</evidence>